<feature type="active site" evidence="12">
    <location>
        <position position="198"/>
    </location>
</feature>
<dbReference type="eggNOG" id="COG0462">
    <property type="taxonomic scope" value="Bacteria"/>
</dbReference>
<dbReference type="FunFam" id="3.40.50.2020:FF:000001">
    <property type="entry name" value="Ribose-phosphate pyrophosphokinase"/>
    <property type="match status" value="1"/>
</dbReference>
<dbReference type="GO" id="GO:0004749">
    <property type="term" value="F:ribose phosphate diphosphokinase activity"/>
    <property type="evidence" value="ECO:0007669"/>
    <property type="project" value="UniProtKB-UniRule"/>
</dbReference>
<evidence type="ECO:0000313" key="14">
    <source>
        <dbReference type="EMBL" id="ACL77384.1"/>
    </source>
</evidence>
<feature type="binding site" evidence="12">
    <location>
        <position position="175"/>
    </location>
    <ligand>
        <name>Mg(2+)</name>
        <dbReference type="ChEBI" id="CHEBI:18420"/>
    </ligand>
</feature>
<comment type="catalytic activity">
    <reaction evidence="9 12">
        <text>D-ribose 5-phosphate + ATP = 5-phospho-alpha-D-ribose 1-diphosphate + AMP + H(+)</text>
        <dbReference type="Rhea" id="RHEA:15609"/>
        <dbReference type="ChEBI" id="CHEBI:15378"/>
        <dbReference type="ChEBI" id="CHEBI:30616"/>
        <dbReference type="ChEBI" id="CHEBI:58017"/>
        <dbReference type="ChEBI" id="CHEBI:78346"/>
        <dbReference type="ChEBI" id="CHEBI:456215"/>
        <dbReference type="EC" id="2.7.6.1"/>
    </reaction>
</comment>
<dbReference type="Proteomes" id="UP000001349">
    <property type="component" value="Chromosome"/>
</dbReference>
<dbReference type="KEGG" id="cce:Ccel_3092"/>
<feature type="binding site" evidence="12">
    <location>
        <begin position="228"/>
        <end position="232"/>
    </location>
    <ligand>
        <name>D-ribose 5-phosphate</name>
        <dbReference type="ChEBI" id="CHEBI:78346"/>
    </ligand>
</feature>
<protein>
    <recommendedName>
        <fullName evidence="12">Ribose-phosphate pyrophosphokinase</fullName>
        <shortName evidence="12">RPPK</shortName>
        <ecNumber evidence="12">2.7.6.1</ecNumber>
    </recommendedName>
    <alternativeName>
        <fullName evidence="12">5-phospho-D-ribosyl alpha-1-diphosphate synthase</fullName>
    </alternativeName>
    <alternativeName>
        <fullName evidence="12">Phosphoribosyl diphosphate synthase</fullName>
    </alternativeName>
    <alternativeName>
        <fullName evidence="12">Phosphoribosyl pyrophosphate synthase</fullName>
        <shortName evidence="12">P-Rib-PP synthase</shortName>
        <shortName evidence="12">PRPP synthase</shortName>
        <shortName evidence="12">PRPPase</shortName>
    </alternativeName>
</protein>
<dbReference type="NCBIfam" id="NF002320">
    <property type="entry name" value="PRK01259.1"/>
    <property type="match status" value="1"/>
</dbReference>
<keyword evidence="8 12" id="KW-0460">Magnesium</keyword>
<comment type="similarity">
    <text evidence="11 12">Belongs to the ribose-phosphate pyrophosphokinase family. Class I subfamily.</text>
</comment>
<dbReference type="GO" id="GO:0005524">
    <property type="term" value="F:ATP binding"/>
    <property type="evidence" value="ECO:0007669"/>
    <property type="project" value="UniProtKB-KW"/>
</dbReference>
<dbReference type="SMART" id="SM01400">
    <property type="entry name" value="Pribosyltran_N"/>
    <property type="match status" value="1"/>
</dbReference>
<name>B8I058_RUMCH</name>
<dbReference type="PANTHER" id="PTHR10210">
    <property type="entry name" value="RIBOSE-PHOSPHATE DIPHOSPHOKINASE FAMILY MEMBER"/>
    <property type="match status" value="1"/>
</dbReference>
<keyword evidence="5 12" id="KW-0547">Nucleotide-binding</keyword>
<dbReference type="HOGENOM" id="CLU_033546_4_0_9"/>
<evidence type="ECO:0000256" key="11">
    <source>
        <dbReference type="ARBA" id="ARBA00061444"/>
    </source>
</evidence>
<dbReference type="CDD" id="cd06223">
    <property type="entry name" value="PRTases_typeI"/>
    <property type="match status" value="1"/>
</dbReference>
<evidence type="ECO:0000259" key="13">
    <source>
        <dbReference type="Pfam" id="PF13793"/>
    </source>
</evidence>
<comment type="pathway">
    <text evidence="1 12">Metabolic intermediate biosynthesis; 5-phospho-alpha-D-ribose 1-diphosphate biosynthesis; 5-phospho-alpha-D-ribose 1-diphosphate from D-ribose 5-phosphate (route I): step 1/1.</text>
</comment>
<dbReference type="GO" id="GO:0005737">
    <property type="term" value="C:cytoplasm"/>
    <property type="evidence" value="ECO:0007669"/>
    <property type="project" value="UniProtKB-SubCell"/>
</dbReference>
<evidence type="ECO:0000256" key="3">
    <source>
        <dbReference type="ARBA" id="ARBA00022723"/>
    </source>
</evidence>
<evidence type="ECO:0000256" key="5">
    <source>
        <dbReference type="ARBA" id="ARBA00022741"/>
    </source>
</evidence>
<dbReference type="GO" id="GO:0016301">
    <property type="term" value="F:kinase activity"/>
    <property type="evidence" value="ECO:0007669"/>
    <property type="project" value="UniProtKB-KW"/>
</dbReference>
<keyword evidence="2 12" id="KW-0808">Transferase</keyword>
<feature type="binding site" evidence="12">
    <location>
        <position position="134"/>
    </location>
    <ligand>
        <name>Mg(2+)</name>
        <dbReference type="ChEBI" id="CHEBI:18420"/>
    </ligand>
</feature>
<keyword evidence="6 12" id="KW-0418">Kinase</keyword>
<evidence type="ECO:0000256" key="7">
    <source>
        <dbReference type="ARBA" id="ARBA00022840"/>
    </source>
</evidence>
<dbReference type="EMBL" id="CP001348">
    <property type="protein sequence ID" value="ACL77384.1"/>
    <property type="molecule type" value="Genomic_DNA"/>
</dbReference>
<dbReference type="OrthoDB" id="9777067at2"/>
<feature type="binding site" evidence="12">
    <location>
        <begin position="41"/>
        <end position="43"/>
    </location>
    <ligand>
        <name>ATP</name>
        <dbReference type="ChEBI" id="CHEBI:30616"/>
    </ligand>
</feature>
<dbReference type="InterPro" id="IPR005946">
    <property type="entry name" value="Rib-P_diPkinase"/>
</dbReference>
<dbReference type="InterPro" id="IPR000842">
    <property type="entry name" value="PRib_PP_synth_CS"/>
</dbReference>
<dbReference type="GO" id="GO:0000287">
    <property type="term" value="F:magnesium ion binding"/>
    <property type="evidence" value="ECO:0007669"/>
    <property type="project" value="UniProtKB-UniRule"/>
</dbReference>
<reference evidence="14 15" key="1">
    <citation type="submission" date="2009-01" db="EMBL/GenBank/DDBJ databases">
        <title>Complete sequence of Clostridium cellulolyticum H10.</title>
        <authorList>
            <consortium name="US DOE Joint Genome Institute"/>
            <person name="Lucas S."/>
            <person name="Copeland A."/>
            <person name="Lapidus A."/>
            <person name="Glavina del Rio T."/>
            <person name="Dalin E."/>
            <person name="Tice H."/>
            <person name="Bruce D."/>
            <person name="Goodwin L."/>
            <person name="Pitluck S."/>
            <person name="Chertkov O."/>
            <person name="Saunders E."/>
            <person name="Brettin T."/>
            <person name="Detter J.C."/>
            <person name="Han C."/>
            <person name="Larimer F."/>
            <person name="Land M."/>
            <person name="Hauser L."/>
            <person name="Kyrpides N."/>
            <person name="Ivanova N."/>
            <person name="Zhou J."/>
            <person name="Richardson P."/>
        </authorList>
    </citation>
    <scope>NUCLEOTIDE SEQUENCE [LARGE SCALE GENOMIC DNA]</scope>
    <source>
        <strain evidence="15">ATCC 35319 / DSM 5812 / JCM 6584 / H10</strain>
    </source>
</reference>
<evidence type="ECO:0000313" key="15">
    <source>
        <dbReference type="Proteomes" id="UP000001349"/>
    </source>
</evidence>
<dbReference type="AlphaFoldDB" id="B8I058"/>
<dbReference type="Pfam" id="PF13793">
    <property type="entry name" value="Pribosyltran_N"/>
    <property type="match status" value="1"/>
</dbReference>
<dbReference type="NCBIfam" id="TIGR01251">
    <property type="entry name" value="ribP_PPkin"/>
    <property type="match status" value="1"/>
</dbReference>
<dbReference type="PROSITE" id="PS00114">
    <property type="entry name" value="PRPP_SYNTHASE"/>
    <property type="match status" value="1"/>
</dbReference>
<dbReference type="Gene3D" id="3.40.50.2020">
    <property type="match status" value="2"/>
</dbReference>
<proteinExistence type="inferred from homology"/>
<evidence type="ECO:0000256" key="1">
    <source>
        <dbReference type="ARBA" id="ARBA00004996"/>
    </source>
</evidence>
<sequence length="319" mass="34553">MNLHGKDIKIFTGNSNRPLADEIAEKIGIPVGIANVGRFSDGETAVNIGEVVRGSDVFIIQSTCQPVNDNLMELLVMIDAIKRASAGRITAVMPYFGYARQDRKSRARDPISAKLVANLLTIAGADRILTMDLHAPQIQGFFDIPVDHLLGLPIIAEYFKEKFAGLKDVVVVSPDVGSVTRSRKVAERLDCPLAIIDKRRPKANVSEVMNIIGDIRNKKVILVDDMIDTGGTIVNGANALIEAGAKEVYASCTHGVLSGPAIQRINESAIKEMVTLNTITLSEEKKIDKIKSLSVAGVFAEAIERIYGDISISTLFTQI</sequence>
<evidence type="ECO:0000256" key="10">
    <source>
        <dbReference type="ARBA" id="ARBA00054914"/>
    </source>
</evidence>
<keyword evidence="12" id="KW-0963">Cytoplasm</keyword>
<keyword evidence="7 12" id="KW-0067">ATP-binding</keyword>
<dbReference type="Pfam" id="PF14572">
    <property type="entry name" value="Pribosyl_synth"/>
    <property type="match status" value="1"/>
</dbReference>
<dbReference type="EC" id="2.7.6.1" evidence="12"/>
<comment type="subcellular location">
    <subcellularLocation>
        <location evidence="12">Cytoplasm</location>
    </subcellularLocation>
</comment>
<dbReference type="InterPro" id="IPR000836">
    <property type="entry name" value="PRTase_dom"/>
</dbReference>
<dbReference type="RefSeq" id="WP_015926442.1">
    <property type="nucleotide sequence ID" value="NC_011898.1"/>
</dbReference>
<keyword evidence="15" id="KW-1185">Reference proteome</keyword>
<feature type="binding site" evidence="12">
    <location>
        <begin position="100"/>
        <end position="101"/>
    </location>
    <ligand>
        <name>ATP</name>
        <dbReference type="ChEBI" id="CHEBI:30616"/>
    </ligand>
</feature>
<feature type="binding site" evidence="12">
    <location>
        <position position="224"/>
    </location>
    <ligand>
        <name>D-ribose 5-phosphate</name>
        <dbReference type="ChEBI" id="CHEBI:78346"/>
    </ligand>
</feature>
<dbReference type="SUPFAM" id="SSF53271">
    <property type="entry name" value="PRTase-like"/>
    <property type="match status" value="1"/>
</dbReference>
<dbReference type="PANTHER" id="PTHR10210:SF41">
    <property type="entry name" value="RIBOSE-PHOSPHATE PYROPHOSPHOKINASE 1, CHLOROPLASTIC"/>
    <property type="match status" value="1"/>
</dbReference>
<evidence type="ECO:0000256" key="2">
    <source>
        <dbReference type="ARBA" id="ARBA00022679"/>
    </source>
</evidence>
<dbReference type="STRING" id="394503.Ccel_3092"/>
<evidence type="ECO:0000256" key="6">
    <source>
        <dbReference type="ARBA" id="ARBA00022777"/>
    </source>
</evidence>
<gene>
    <name evidence="12" type="primary">prs</name>
    <name evidence="14" type="ordered locus">Ccel_3092</name>
</gene>
<dbReference type="GO" id="GO:0006015">
    <property type="term" value="P:5-phosphoribose 1-diphosphate biosynthetic process"/>
    <property type="evidence" value="ECO:0007669"/>
    <property type="project" value="UniProtKB-UniRule"/>
</dbReference>
<feature type="domain" description="Ribose-phosphate pyrophosphokinase N-terminal" evidence="13">
    <location>
        <begin position="8"/>
        <end position="124"/>
    </location>
</feature>
<comment type="function">
    <text evidence="10 12">Involved in the biosynthesis of the central metabolite phospho-alpha-D-ribosyl-1-pyrophosphate (PRPP) via the transfer of pyrophosphoryl group from ATP to 1-hydroxyl of ribose-5-phosphate (Rib-5-P).</text>
</comment>
<dbReference type="HAMAP" id="MF_00583_B">
    <property type="entry name" value="RibP_PPkinase_B"/>
    <property type="match status" value="1"/>
</dbReference>
<dbReference type="GO" id="GO:0006164">
    <property type="term" value="P:purine nucleotide biosynthetic process"/>
    <property type="evidence" value="ECO:0007669"/>
    <property type="project" value="TreeGrafter"/>
</dbReference>
<evidence type="ECO:0000256" key="8">
    <source>
        <dbReference type="ARBA" id="ARBA00022842"/>
    </source>
</evidence>
<accession>B8I058</accession>
<comment type="subunit">
    <text evidence="12">Homohexamer.</text>
</comment>
<dbReference type="InterPro" id="IPR037515">
    <property type="entry name" value="Rib-P_diPkinase_bac"/>
</dbReference>
<keyword evidence="3 12" id="KW-0479">Metal-binding</keyword>
<comment type="cofactor">
    <cofactor evidence="12">
        <name>Mg(2+)</name>
        <dbReference type="ChEBI" id="CHEBI:18420"/>
    </cofactor>
    <text evidence="12">Binds 2 Mg(2+) ions per subunit.</text>
</comment>
<dbReference type="GO" id="GO:0009156">
    <property type="term" value="P:ribonucleoside monophosphate biosynthetic process"/>
    <property type="evidence" value="ECO:0007669"/>
    <property type="project" value="InterPro"/>
</dbReference>
<keyword evidence="4 12" id="KW-0545">Nucleotide biosynthesis</keyword>
<dbReference type="GO" id="GO:0002189">
    <property type="term" value="C:ribose phosphate diphosphokinase complex"/>
    <property type="evidence" value="ECO:0007669"/>
    <property type="project" value="TreeGrafter"/>
</dbReference>
<dbReference type="UniPathway" id="UPA00087">
    <property type="reaction ID" value="UER00172"/>
</dbReference>
<organism evidence="14 15">
    <name type="scientific">Ruminiclostridium cellulolyticum (strain ATCC 35319 / DSM 5812 / JCM 6584 / H10)</name>
    <name type="common">Clostridium cellulolyticum</name>
    <dbReference type="NCBI Taxonomy" id="394503"/>
    <lineage>
        <taxon>Bacteria</taxon>
        <taxon>Bacillati</taxon>
        <taxon>Bacillota</taxon>
        <taxon>Clostridia</taxon>
        <taxon>Eubacteriales</taxon>
        <taxon>Oscillospiraceae</taxon>
        <taxon>Ruminiclostridium</taxon>
    </lineage>
</organism>
<feature type="binding site" evidence="12">
    <location>
        <position position="200"/>
    </location>
    <ligand>
        <name>D-ribose 5-phosphate</name>
        <dbReference type="ChEBI" id="CHEBI:78346"/>
    </ligand>
</feature>
<evidence type="ECO:0000256" key="4">
    <source>
        <dbReference type="ARBA" id="ARBA00022727"/>
    </source>
</evidence>
<dbReference type="InterPro" id="IPR029099">
    <property type="entry name" value="Pribosyltran_N"/>
</dbReference>
<dbReference type="InterPro" id="IPR029057">
    <property type="entry name" value="PRTase-like"/>
</dbReference>
<evidence type="ECO:0000256" key="9">
    <source>
        <dbReference type="ARBA" id="ARBA00049535"/>
    </source>
</evidence>
<dbReference type="NCBIfam" id="NF002618">
    <property type="entry name" value="PRK02269.1"/>
    <property type="match status" value="1"/>
</dbReference>
<evidence type="ECO:0000256" key="12">
    <source>
        <dbReference type="HAMAP-Rule" id="MF_00583"/>
    </source>
</evidence>